<reference evidence="2 3" key="1">
    <citation type="submission" date="2024-01" db="EMBL/GenBank/DDBJ databases">
        <title>Novel species of the genus Luteimonas isolated from rivers.</title>
        <authorList>
            <person name="Lu H."/>
        </authorList>
    </citation>
    <scope>NUCLEOTIDE SEQUENCE [LARGE SCALE GENOMIC DNA]</scope>
    <source>
        <strain evidence="2 3">FXH3W</strain>
    </source>
</reference>
<dbReference type="EMBL" id="JAZHBO010000002">
    <property type="protein sequence ID" value="MEF2156267.1"/>
    <property type="molecule type" value="Genomic_DNA"/>
</dbReference>
<name>A0ABU7V0G1_9GAMM</name>
<dbReference type="InterPro" id="IPR010997">
    <property type="entry name" value="HRDC-like_sf"/>
</dbReference>
<feature type="domain" description="HRDC" evidence="1">
    <location>
        <begin position="214"/>
        <end position="294"/>
    </location>
</feature>
<dbReference type="Gene3D" id="1.10.150.80">
    <property type="entry name" value="HRDC domain"/>
    <property type="match status" value="1"/>
</dbReference>
<accession>A0ABU7V0G1</accession>
<dbReference type="InterPro" id="IPR036397">
    <property type="entry name" value="RNaseH_sf"/>
</dbReference>
<dbReference type="CDD" id="cd06142">
    <property type="entry name" value="RNaseD_exo"/>
    <property type="match status" value="1"/>
</dbReference>
<sequence>MMQWIEGEAPLREALAGITDHYTLDTEFMRERTFWPQLALVQIGIPAAVEGEPPLVLLVDPLQSGVHETLRSLFERDDLLAVVHSPSEDWVALRENIGAIPRHTFDTQQAAAMLGMGGGMSYLKLIETTLGVALEKGEQRSDWLRRPLTDSQKIYAAADVSYLLDAYAVLAPQLAAKGYTDWFAEDMAYALEQARADRLETWPHLSLRGSGLLNIPQQQVLHRLLTWREQRARQNNLPRTWVLANDAALELARAQPQSEADLRRVLEKMPKAPLKIAGILQSVVSKPLPDEADLPDARLYEQRDKQRLKDLQVAVKQVSDAHGFSDSFLASRRWIESWMDTGEWLGLLAGWRRSVLEPVFTGAATPVAGSDS</sequence>
<dbReference type="SUPFAM" id="SSF53098">
    <property type="entry name" value="Ribonuclease H-like"/>
    <property type="match status" value="1"/>
</dbReference>
<dbReference type="SMART" id="SM00474">
    <property type="entry name" value="35EXOc"/>
    <property type="match status" value="1"/>
</dbReference>
<dbReference type="PANTHER" id="PTHR47649:SF1">
    <property type="entry name" value="RIBONUCLEASE D"/>
    <property type="match status" value="1"/>
</dbReference>
<dbReference type="Proteomes" id="UP001356170">
    <property type="component" value="Unassembled WGS sequence"/>
</dbReference>
<keyword evidence="3" id="KW-1185">Reference proteome</keyword>
<dbReference type="Pfam" id="PF00570">
    <property type="entry name" value="HRDC"/>
    <property type="match status" value="1"/>
</dbReference>
<organism evidence="2 3">
    <name type="scientific">Aquilutibacter rugosus</name>
    <dbReference type="NCBI Taxonomy" id="3115820"/>
    <lineage>
        <taxon>Bacteria</taxon>
        <taxon>Pseudomonadati</taxon>
        <taxon>Pseudomonadota</taxon>
        <taxon>Gammaproteobacteria</taxon>
        <taxon>Lysobacterales</taxon>
        <taxon>Lysobacteraceae</taxon>
        <taxon>Aquilutibacter</taxon>
    </lineage>
</organism>
<dbReference type="SUPFAM" id="SSF47819">
    <property type="entry name" value="HRDC-like"/>
    <property type="match status" value="2"/>
</dbReference>
<protein>
    <submittedName>
        <fullName evidence="2">HRDC domain-containing protein</fullName>
    </submittedName>
</protein>
<dbReference type="RefSeq" id="WP_331704101.1">
    <property type="nucleotide sequence ID" value="NZ_JAZHBO010000002.1"/>
</dbReference>
<dbReference type="PANTHER" id="PTHR47649">
    <property type="entry name" value="RIBONUCLEASE D"/>
    <property type="match status" value="1"/>
</dbReference>
<proteinExistence type="predicted"/>
<gene>
    <name evidence="2" type="ORF">V3390_08525</name>
</gene>
<dbReference type="Pfam" id="PF01612">
    <property type="entry name" value="DNA_pol_A_exo1"/>
    <property type="match status" value="1"/>
</dbReference>
<evidence type="ECO:0000313" key="3">
    <source>
        <dbReference type="Proteomes" id="UP001356170"/>
    </source>
</evidence>
<comment type="caution">
    <text evidence="2">The sequence shown here is derived from an EMBL/GenBank/DDBJ whole genome shotgun (WGS) entry which is preliminary data.</text>
</comment>
<dbReference type="Gene3D" id="3.30.420.10">
    <property type="entry name" value="Ribonuclease H-like superfamily/Ribonuclease H"/>
    <property type="match status" value="1"/>
</dbReference>
<dbReference type="InterPro" id="IPR002121">
    <property type="entry name" value="HRDC_dom"/>
</dbReference>
<dbReference type="PROSITE" id="PS50967">
    <property type="entry name" value="HRDC"/>
    <property type="match status" value="1"/>
</dbReference>
<evidence type="ECO:0000313" key="2">
    <source>
        <dbReference type="EMBL" id="MEF2156267.1"/>
    </source>
</evidence>
<dbReference type="InterPro" id="IPR012337">
    <property type="entry name" value="RNaseH-like_sf"/>
</dbReference>
<evidence type="ECO:0000259" key="1">
    <source>
        <dbReference type="PROSITE" id="PS50967"/>
    </source>
</evidence>
<dbReference type="InterPro" id="IPR044876">
    <property type="entry name" value="HRDC_dom_sf"/>
</dbReference>
<dbReference type="InterPro" id="IPR002562">
    <property type="entry name" value="3'-5'_exonuclease_dom"/>
</dbReference>
<dbReference type="InterPro" id="IPR051086">
    <property type="entry name" value="RNase_D-like"/>
</dbReference>